<comment type="subcellular location">
    <subcellularLocation>
        <location evidence="1 8">Membrane</location>
        <topology evidence="1 8">Multi-pass membrane protein</topology>
    </subcellularLocation>
</comment>
<dbReference type="InterPro" id="IPR036458">
    <property type="entry name" value="Na:dicarbo_symporter_sf"/>
</dbReference>
<dbReference type="SUPFAM" id="SSF118215">
    <property type="entry name" value="Proton glutamate symport protein"/>
    <property type="match status" value="2"/>
</dbReference>
<evidence type="ECO:0000256" key="2">
    <source>
        <dbReference type="ARBA" id="ARBA00022448"/>
    </source>
</evidence>
<keyword evidence="6 8" id="KW-0472">Membrane</keyword>
<keyword evidence="10" id="KW-1185">Reference proteome</keyword>
<dbReference type="RefSeq" id="XP_005105385.1">
    <property type="nucleotide sequence ID" value="XM_005105328.1"/>
</dbReference>
<feature type="transmembrane region" description="Helical" evidence="8">
    <location>
        <begin position="64"/>
        <end position="84"/>
    </location>
</feature>
<evidence type="ECO:0000256" key="5">
    <source>
        <dbReference type="ARBA" id="ARBA00022989"/>
    </source>
</evidence>
<sequence length="473" mass="51428">MIKTSNPPAYGTIDMHTTSSTNKNKRRPSTSDPYDVEGGSSHPHHHHVTHTMGRKCLSLARQNLLVILLVVALVLGVALGAGLRGLEPGLTSREQMYLRFPGEILMNMLQLLILPLIVSSLISGLTSLDTRSSGRLGARAVLYYLTTTLSAVVLGIILVLTIRPGDRGQAPDVPDGGFRKVEPADTFLDLKLTQLKLVEKNITQTQTENNGSLTGNLTQTQTQTQTETNASLMGNVTTVRQYEPVLQKSPGINMLGLVVFSISLGIAINRLGPKGRPLKDFVSALCEATLQLVSAVIWYASAGVLFLVAAQVMSVDDQYDVMSPGTHWYSPVGVLFLVAAQVVSMDDPEQTFEQLSFYFLTVLAGLSVHGFVVLPALYFVLVRRNPYSDRLRTMINVLGDAFGAGIVHHFSRADLLRMDEEDRQEREGEEESVDLSEGGEESGDLSDVITAQADGDKRVNGGVDNVAYDSSRM</sequence>
<feature type="transmembrane region" description="Helical" evidence="8">
    <location>
        <begin position="252"/>
        <end position="272"/>
    </location>
</feature>
<gene>
    <name evidence="11" type="primary">LOC101849788</name>
</gene>
<organism evidence="10 11">
    <name type="scientific">Aplysia californica</name>
    <name type="common">California sea hare</name>
    <dbReference type="NCBI Taxonomy" id="6500"/>
    <lineage>
        <taxon>Eukaryota</taxon>
        <taxon>Metazoa</taxon>
        <taxon>Spiralia</taxon>
        <taxon>Lophotrochozoa</taxon>
        <taxon>Mollusca</taxon>
        <taxon>Gastropoda</taxon>
        <taxon>Heterobranchia</taxon>
        <taxon>Euthyneura</taxon>
        <taxon>Tectipleura</taxon>
        <taxon>Aplysiida</taxon>
        <taxon>Aplysioidea</taxon>
        <taxon>Aplysiidae</taxon>
        <taxon>Aplysia</taxon>
    </lineage>
</organism>
<dbReference type="InterPro" id="IPR050746">
    <property type="entry name" value="DAACS"/>
</dbReference>
<evidence type="ECO:0000256" key="8">
    <source>
        <dbReference type="RuleBase" id="RU361216"/>
    </source>
</evidence>
<dbReference type="InterPro" id="IPR001991">
    <property type="entry name" value="Na-dicarboxylate_symporter"/>
</dbReference>
<dbReference type="PANTHER" id="PTHR11958">
    <property type="entry name" value="SODIUM/DICARBOXYLATE SYMPORTER-RELATED"/>
    <property type="match status" value="1"/>
</dbReference>
<keyword evidence="4 8" id="KW-0769">Symport</keyword>
<feature type="transmembrane region" description="Helical" evidence="8">
    <location>
        <begin position="284"/>
        <end position="308"/>
    </location>
</feature>
<evidence type="ECO:0000313" key="11">
    <source>
        <dbReference type="RefSeq" id="XP_005105385.1"/>
    </source>
</evidence>
<keyword evidence="3 8" id="KW-0812">Transmembrane</keyword>
<name>A0ABM0JZS8_APLCA</name>
<dbReference type="PROSITE" id="PS00713">
    <property type="entry name" value="NA_DICARBOXYL_SYMP_1"/>
    <property type="match status" value="1"/>
</dbReference>
<evidence type="ECO:0000256" key="4">
    <source>
        <dbReference type="ARBA" id="ARBA00022847"/>
    </source>
</evidence>
<evidence type="ECO:0000256" key="7">
    <source>
        <dbReference type="ARBA" id="ARBA00023180"/>
    </source>
</evidence>
<dbReference type="Proteomes" id="UP000694888">
    <property type="component" value="Unplaced"/>
</dbReference>
<dbReference type="Pfam" id="PF00375">
    <property type="entry name" value="SDF"/>
    <property type="match status" value="1"/>
</dbReference>
<feature type="compositionally biased region" description="Acidic residues" evidence="9">
    <location>
        <begin position="427"/>
        <end position="444"/>
    </location>
</feature>
<feature type="transmembrane region" description="Helical" evidence="8">
    <location>
        <begin position="357"/>
        <end position="381"/>
    </location>
</feature>
<evidence type="ECO:0000256" key="3">
    <source>
        <dbReference type="ARBA" id="ARBA00022692"/>
    </source>
</evidence>
<evidence type="ECO:0000313" key="10">
    <source>
        <dbReference type="Proteomes" id="UP000694888"/>
    </source>
</evidence>
<evidence type="ECO:0000256" key="1">
    <source>
        <dbReference type="ARBA" id="ARBA00004141"/>
    </source>
</evidence>
<reference evidence="11" key="1">
    <citation type="submission" date="2025-08" db="UniProtKB">
        <authorList>
            <consortium name="RefSeq"/>
        </authorList>
    </citation>
    <scope>IDENTIFICATION</scope>
</reference>
<dbReference type="Gene3D" id="1.10.3860.10">
    <property type="entry name" value="Sodium:dicarboxylate symporter"/>
    <property type="match status" value="2"/>
</dbReference>
<feature type="region of interest" description="Disordered" evidence="9">
    <location>
        <begin position="1"/>
        <end position="48"/>
    </location>
</feature>
<accession>A0ABM0JZS8</accession>
<feature type="transmembrane region" description="Helical" evidence="8">
    <location>
        <begin position="104"/>
        <end position="128"/>
    </location>
</feature>
<evidence type="ECO:0000256" key="9">
    <source>
        <dbReference type="SAM" id="MobiDB-lite"/>
    </source>
</evidence>
<proteinExistence type="inferred from homology"/>
<dbReference type="InterPro" id="IPR018107">
    <property type="entry name" value="Na-dicarboxylate_symporter_CS"/>
</dbReference>
<keyword evidence="5 8" id="KW-1133">Transmembrane helix</keyword>
<dbReference type="PANTHER" id="PTHR11958:SF63">
    <property type="entry name" value="AMINO ACID TRANSPORTER"/>
    <property type="match status" value="1"/>
</dbReference>
<protein>
    <recommendedName>
        <fullName evidence="8">Amino acid transporter</fullName>
    </recommendedName>
</protein>
<dbReference type="GeneID" id="101849788"/>
<evidence type="ECO:0000256" key="6">
    <source>
        <dbReference type="ARBA" id="ARBA00023136"/>
    </source>
</evidence>
<feature type="transmembrane region" description="Helical" evidence="8">
    <location>
        <begin position="140"/>
        <end position="162"/>
    </location>
</feature>
<feature type="region of interest" description="Disordered" evidence="9">
    <location>
        <begin position="418"/>
        <end position="473"/>
    </location>
</feature>
<comment type="similarity">
    <text evidence="8">Belongs to the dicarboxylate/amino acid:cation symporter (DAACS) (TC 2.A.23) family.</text>
</comment>
<keyword evidence="2 8" id="KW-0813">Transport</keyword>
<keyword evidence="7" id="KW-0325">Glycoprotein</keyword>
<dbReference type="PRINTS" id="PR00173">
    <property type="entry name" value="EDTRNSPORT"/>
</dbReference>